<feature type="domain" description="5'-Nucleotidase C-terminal" evidence="3">
    <location>
        <begin position="362"/>
        <end position="508"/>
    </location>
</feature>
<dbReference type="Gene3D" id="3.90.780.10">
    <property type="entry name" value="5'-Nucleotidase, C-terminal domain"/>
    <property type="match status" value="1"/>
</dbReference>
<dbReference type="PROSITE" id="PS50005">
    <property type="entry name" value="TPR"/>
    <property type="match status" value="2"/>
</dbReference>
<protein>
    <recommendedName>
        <fullName evidence="3">5'-Nucleotidase C-terminal domain-containing protein</fullName>
    </recommendedName>
</protein>
<dbReference type="Pfam" id="PF02872">
    <property type="entry name" value="5_nucleotid_C"/>
    <property type="match status" value="1"/>
</dbReference>
<dbReference type="SUPFAM" id="SSF55816">
    <property type="entry name" value="5'-nucleotidase (syn. UDP-sugar hydrolase), C-terminal domain"/>
    <property type="match status" value="1"/>
</dbReference>
<dbReference type="EMBL" id="CAJPVJ010001901">
    <property type="protein sequence ID" value="CAG2165476.1"/>
    <property type="molecule type" value="Genomic_DNA"/>
</dbReference>
<dbReference type="AlphaFoldDB" id="A0A7R9LP17"/>
<evidence type="ECO:0000256" key="1">
    <source>
        <dbReference type="ARBA" id="ARBA00006654"/>
    </source>
</evidence>
<dbReference type="InterPro" id="IPR011990">
    <property type="entry name" value="TPR-like_helical_dom_sf"/>
</dbReference>
<dbReference type="PANTHER" id="PTHR11575:SF48">
    <property type="entry name" value="5'-NUCLEOTIDASE"/>
    <property type="match status" value="1"/>
</dbReference>
<reference evidence="4" key="1">
    <citation type="submission" date="2020-11" db="EMBL/GenBank/DDBJ databases">
        <authorList>
            <person name="Tran Van P."/>
        </authorList>
    </citation>
    <scope>NUCLEOTIDE SEQUENCE</scope>
</reference>
<dbReference type="OrthoDB" id="10252235at2759"/>
<dbReference type="Gene3D" id="3.60.21.10">
    <property type="match status" value="1"/>
</dbReference>
<feature type="repeat" description="TPR" evidence="2">
    <location>
        <begin position="77"/>
        <end position="110"/>
    </location>
</feature>
<accession>A0A7R9LP17</accession>
<dbReference type="SUPFAM" id="SSF48452">
    <property type="entry name" value="TPR-like"/>
    <property type="match status" value="1"/>
</dbReference>
<evidence type="ECO:0000313" key="4">
    <source>
        <dbReference type="EMBL" id="CAD7645073.1"/>
    </source>
</evidence>
<dbReference type="InterPro" id="IPR006179">
    <property type="entry name" value="5_nucleotidase/apyrase"/>
</dbReference>
<dbReference type="Pfam" id="PF00515">
    <property type="entry name" value="TPR_1"/>
    <property type="match status" value="1"/>
</dbReference>
<dbReference type="PANTHER" id="PTHR11575">
    <property type="entry name" value="5'-NUCLEOTIDASE-RELATED"/>
    <property type="match status" value="1"/>
</dbReference>
<keyword evidence="5" id="KW-1185">Reference proteome</keyword>
<dbReference type="GO" id="GO:0009166">
    <property type="term" value="P:nucleotide catabolic process"/>
    <property type="evidence" value="ECO:0007669"/>
    <property type="project" value="InterPro"/>
</dbReference>
<dbReference type="SUPFAM" id="SSF56300">
    <property type="entry name" value="Metallo-dependent phosphatases"/>
    <property type="match status" value="1"/>
</dbReference>
<dbReference type="EMBL" id="OC916726">
    <property type="protein sequence ID" value="CAD7645073.1"/>
    <property type="molecule type" value="Genomic_DNA"/>
</dbReference>
<dbReference type="Gene3D" id="1.25.40.10">
    <property type="entry name" value="Tetratricopeptide repeat domain"/>
    <property type="match status" value="1"/>
</dbReference>
<proteinExistence type="inferred from homology"/>
<dbReference type="InterPro" id="IPR036907">
    <property type="entry name" value="5'-Nucleotdase_C_sf"/>
</dbReference>
<dbReference type="InterPro" id="IPR019734">
    <property type="entry name" value="TPR_rpt"/>
</dbReference>
<dbReference type="Proteomes" id="UP000728032">
    <property type="component" value="Unassembled WGS sequence"/>
</dbReference>
<dbReference type="InterPro" id="IPR008334">
    <property type="entry name" value="5'-Nucleotdase_C"/>
</dbReference>
<dbReference type="SMART" id="SM00028">
    <property type="entry name" value="TPR"/>
    <property type="match status" value="2"/>
</dbReference>
<sequence>MSESMAQLSQSIDESLLRLDSLKQMSESADNEVTINSLCKSLAVLYNNRGFLYYRAIEFNLAADDYTRALRLDPCLAIALYNRATIHYRMNNFLKAFEDLKIAIELDPNNREFQLAFDASCEQLGIQSRPDEPSGGAARLVTAFNAYRDCDPLVLFSGDIMSPSIMSTFTKGEQMIPVLNALAVDCAVFGNHEFDFGVDHLKSWMGRTSFPWLMSNVYDHKTNRPINDAMVWHIIDRNNKRLGIIGLVEEQWLADSLHEGYLYRDFVAEGRKLAKHLKEKASPLKQCVAEIDLILGGHDHDYQIRKINNKVCVKSGTDFRQFSKIDITFIDSEEYEIECQEINVNSYDFKEDPTLKHELTKFGSIRNRETNLGNLISDIALVTTGSEAVLLNSGMFRSDQIHLKGDFRFRDLVRILPMMDELVILNITGYQLWTALECGLSRWPTLDGSFAHVSRIHYEFDPHKPAGSRIDPNSITIGNKCLDLKAKYRLLTEEFLHKGKDGYYVLKECEVLIPKEHCVDVFTLVKKYMESVAQLAADPQSDCKTLVCSSGPKTTAIEMTEYLDFELELRKFEPKVDGRITCLTNVSNI</sequence>
<evidence type="ECO:0000256" key="2">
    <source>
        <dbReference type="PROSITE-ProRule" id="PRU00339"/>
    </source>
</evidence>
<evidence type="ECO:0000259" key="3">
    <source>
        <dbReference type="Pfam" id="PF02872"/>
    </source>
</evidence>
<keyword evidence="2" id="KW-0802">TPR repeat</keyword>
<dbReference type="GO" id="GO:0016787">
    <property type="term" value="F:hydrolase activity"/>
    <property type="evidence" value="ECO:0007669"/>
    <property type="project" value="InterPro"/>
</dbReference>
<feature type="repeat" description="TPR" evidence="2">
    <location>
        <begin position="43"/>
        <end position="76"/>
    </location>
</feature>
<name>A0A7R9LP17_9ACAR</name>
<evidence type="ECO:0000313" key="5">
    <source>
        <dbReference type="Proteomes" id="UP000728032"/>
    </source>
</evidence>
<dbReference type="InterPro" id="IPR029052">
    <property type="entry name" value="Metallo-depent_PP-like"/>
</dbReference>
<comment type="similarity">
    <text evidence="1">Belongs to the 5'-nucleotidase family.</text>
</comment>
<organism evidence="4">
    <name type="scientific">Oppiella nova</name>
    <dbReference type="NCBI Taxonomy" id="334625"/>
    <lineage>
        <taxon>Eukaryota</taxon>
        <taxon>Metazoa</taxon>
        <taxon>Ecdysozoa</taxon>
        <taxon>Arthropoda</taxon>
        <taxon>Chelicerata</taxon>
        <taxon>Arachnida</taxon>
        <taxon>Acari</taxon>
        <taxon>Acariformes</taxon>
        <taxon>Sarcoptiformes</taxon>
        <taxon>Oribatida</taxon>
        <taxon>Brachypylina</taxon>
        <taxon>Oppioidea</taxon>
        <taxon>Oppiidae</taxon>
        <taxon>Oppiella</taxon>
    </lineage>
</organism>
<gene>
    <name evidence="4" type="ORF">ONB1V03_LOCUS5018</name>
</gene>